<evidence type="ECO:0000256" key="1">
    <source>
        <dbReference type="SAM" id="MobiDB-lite"/>
    </source>
</evidence>
<organism evidence="2 3">
    <name type="scientific">Nonomuraea thailandensis</name>
    <dbReference type="NCBI Taxonomy" id="1188745"/>
    <lineage>
        <taxon>Bacteria</taxon>
        <taxon>Bacillati</taxon>
        <taxon>Actinomycetota</taxon>
        <taxon>Actinomycetes</taxon>
        <taxon>Streptosporangiales</taxon>
        <taxon>Streptosporangiaceae</taxon>
        <taxon>Nonomuraea</taxon>
    </lineage>
</organism>
<keyword evidence="3" id="KW-1185">Reference proteome</keyword>
<protein>
    <recommendedName>
        <fullName evidence="4">DUF4913 domain-containing protein</fullName>
    </recommendedName>
</protein>
<dbReference type="Proteomes" id="UP001139648">
    <property type="component" value="Unassembled WGS sequence"/>
</dbReference>
<evidence type="ECO:0000313" key="3">
    <source>
        <dbReference type="Proteomes" id="UP001139648"/>
    </source>
</evidence>
<dbReference type="RefSeq" id="WP_253739426.1">
    <property type="nucleotide sequence ID" value="NZ_BAABKA010000109.1"/>
</dbReference>
<name>A0A9X2G6B0_9ACTN</name>
<evidence type="ECO:0000313" key="2">
    <source>
        <dbReference type="EMBL" id="MCP2353046.1"/>
    </source>
</evidence>
<proteinExistence type="predicted"/>
<reference evidence="2" key="1">
    <citation type="submission" date="2022-06" db="EMBL/GenBank/DDBJ databases">
        <title>Sequencing the genomes of 1000 actinobacteria strains.</title>
        <authorList>
            <person name="Klenk H.-P."/>
        </authorList>
    </citation>
    <scope>NUCLEOTIDE SEQUENCE</scope>
    <source>
        <strain evidence="2">DSM 46694</strain>
    </source>
</reference>
<dbReference type="EMBL" id="JAMZEB010000001">
    <property type="protein sequence ID" value="MCP2353046.1"/>
    <property type="molecule type" value="Genomic_DNA"/>
</dbReference>
<gene>
    <name evidence="2" type="ORF">HD597_000066</name>
</gene>
<feature type="region of interest" description="Disordered" evidence="1">
    <location>
        <begin position="36"/>
        <end position="55"/>
    </location>
</feature>
<evidence type="ECO:0008006" key="4">
    <source>
        <dbReference type="Google" id="ProtNLM"/>
    </source>
</evidence>
<comment type="caution">
    <text evidence="2">The sequence shown here is derived from an EMBL/GenBank/DDBJ whole genome shotgun (WGS) entry which is preliminary data.</text>
</comment>
<sequence length="175" mass="19912">MNHPDAGPTDPDDPSDTLAALTADLEHLSRIVTSLTTTTSTTPTATPQLEPPPKPWCWPKTPHRRKADRLGELGDWLTQVLFGWPAAQRAIQPCWPRHWDIIEEISMLYCAWKTAYLWEGATASDAAEYLDRWLPNALERIEIRLRPCVQTHQPDGPRRNDTATLTAVQDELRWL</sequence>
<accession>A0A9X2G6B0</accession>
<dbReference type="AlphaFoldDB" id="A0A9X2G6B0"/>
<feature type="compositionally biased region" description="Low complexity" evidence="1">
    <location>
        <begin position="36"/>
        <end position="47"/>
    </location>
</feature>